<feature type="transmembrane region" description="Helical" evidence="1">
    <location>
        <begin position="245"/>
        <end position="262"/>
    </location>
</feature>
<feature type="transmembrane region" description="Helical" evidence="1">
    <location>
        <begin position="524"/>
        <end position="545"/>
    </location>
</feature>
<name>A0ABU1MLX8_9SPHN</name>
<evidence type="ECO:0000313" key="3">
    <source>
        <dbReference type="Proteomes" id="UP001184150"/>
    </source>
</evidence>
<dbReference type="Proteomes" id="UP001184150">
    <property type="component" value="Unassembled WGS sequence"/>
</dbReference>
<keyword evidence="1" id="KW-0812">Transmembrane</keyword>
<dbReference type="Gene3D" id="1.10.390.10">
    <property type="entry name" value="Neutral Protease Domain 2"/>
    <property type="match status" value="1"/>
</dbReference>
<feature type="transmembrane region" description="Helical" evidence="1">
    <location>
        <begin position="474"/>
        <end position="495"/>
    </location>
</feature>
<gene>
    <name evidence="2" type="ORF">J2792_002225</name>
</gene>
<protein>
    <submittedName>
        <fullName evidence="2">ABC-type transport system involved in multi-copper enzyme maturation permease subunit</fullName>
    </submittedName>
</protein>
<dbReference type="PANTHER" id="PTHR43471">
    <property type="entry name" value="ABC TRANSPORTER PERMEASE"/>
    <property type="match status" value="1"/>
</dbReference>
<feature type="transmembrane region" description="Helical" evidence="1">
    <location>
        <begin position="445"/>
        <end position="467"/>
    </location>
</feature>
<dbReference type="RefSeq" id="WP_309805241.1">
    <property type="nucleotide sequence ID" value="NZ_JAVDRD010000005.1"/>
</dbReference>
<evidence type="ECO:0000256" key="1">
    <source>
        <dbReference type="SAM" id="Phobius"/>
    </source>
</evidence>
<feature type="transmembrane region" description="Helical" evidence="1">
    <location>
        <begin position="566"/>
        <end position="588"/>
    </location>
</feature>
<evidence type="ECO:0000313" key="2">
    <source>
        <dbReference type="EMBL" id="MDR6511353.1"/>
    </source>
</evidence>
<dbReference type="EMBL" id="JAVDRD010000005">
    <property type="protein sequence ID" value="MDR6511353.1"/>
    <property type="molecule type" value="Genomic_DNA"/>
</dbReference>
<dbReference type="SUPFAM" id="SSF55486">
    <property type="entry name" value="Metalloproteases ('zincins'), catalytic domain"/>
    <property type="match status" value="1"/>
</dbReference>
<feature type="transmembrane region" description="Helical" evidence="1">
    <location>
        <begin position="324"/>
        <end position="343"/>
    </location>
</feature>
<proteinExistence type="predicted"/>
<keyword evidence="3" id="KW-1185">Reference proteome</keyword>
<feature type="transmembrane region" description="Helical" evidence="1">
    <location>
        <begin position="355"/>
        <end position="379"/>
    </location>
</feature>
<dbReference type="InterPro" id="IPR027268">
    <property type="entry name" value="Peptidase_M4/M1_CTD_sf"/>
</dbReference>
<sequence length="1197" mass="132413">MLGRIAAFEIRYQLRSPVFWVVFALFFLLSFGAMASSQISIGGTPDNAWQNGTLSLAMTQGVMTIFALFSTTAFVANVIVRDDDSGFGPLVRATSVRKGDYLFGRFAGAYLVSLLVFAAVPLGSFVGSLMPWLDPETIGPNRLGTYLRPFVLVAMPTLLWSAAFFFAVATLTRSMMATYVAVVASLLVWGVTRGILASHPDLRTLAALTDPFGVVGIALETRYWTLAEINAQPFPFSALMLENRAIWLAVTVAALALAWWRFSFATPAASKRQLRREARRARKLASAAPSRVSRLPDPDQARAQWPRLIARITFEARMILRSPAFLVLVAVGAINALAALSFSDSMYGSKSYPATFLQIMALRSAFTLGPIVIAGFYAGELVWRDRERRISAIIDASALPSWALLLPKVLALVLVLFITVALGTLVGIGVQLANGFTAIAPGQYLWWYLVPTTADMVLLAGLAVFLQVVSPSKYVGWGLLLVWFVFGIVASAMHWDHPLYQYASSVPNPLTDINGARVGWATNWWLRLYSGLLLVALMAAAHLLWPRGANDGVGARSRQALRRLRSPAGGLILAALAGMAATGAWLYYQMDVRNHYENGAQQEIDAANLEKLYARYEYAPEPSVTHIALKVRIDPATPRMDAEGTYDLVNSTGAPLSTVHLMLPQHDRDVLALTIDGARASHDDDRRQVRFFTFDHPLAPGATTRLHFRVRRWQQGINPLGDDTRLLANGTFLDSSEIAPTIGIQRAAMLSDPVKRREHGLPAEHRMPKLEDQGARRFNYIANASWVTSDITVTTAADQVPLAPGDKVADAVAGGQRTARFVSRVPILNFWSIQSARYAIDTRDADGVQVSIYYDPHHAYNVARLQRAARVALGYYRRNFGPYQFDYARIVEFPGYASFAQAFAGTMPFSESIGFLGDFSDPDKIDYATYVAAHELSHQYWAHQEISAEMQGGTMMVETLAQYSALMVMKQLYGPDKIRRFLRYELDRYLSSRGREAVEEVPLARVEDQPYIHYRKGAVALYLLQDRLGEARVNAMLRQILARYRFQGPPYSTSMDLVRGFHALARTPQEHALVRDLLETITVWDFKADSAKTQRRADGTWQTTLTLSASMARDDGKGASTPVPLDQYVDIGLFTAQPGEGAFGKADVITMERHRLHDGTSRIVLTSRRKPAYAGVDPYNTFIDRKSDDNVIAITGG</sequence>
<keyword evidence="1" id="KW-0472">Membrane</keyword>
<feature type="transmembrane region" description="Helical" evidence="1">
    <location>
        <begin position="176"/>
        <end position="196"/>
    </location>
</feature>
<feature type="transmembrane region" description="Helical" evidence="1">
    <location>
        <begin position="409"/>
        <end position="433"/>
    </location>
</feature>
<organism evidence="2 3">
    <name type="scientific">Novosphingobium capsulatum</name>
    <dbReference type="NCBI Taxonomy" id="13688"/>
    <lineage>
        <taxon>Bacteria</taxon>
        <taxon>Pseudomonadati</taxon>
        <taxon>Pseudomonadota</taxon>
        <taxon>Alphaproteobacteria</taxon>
        <taxon>Sphingomonadales</taxon>
        <taxon>Sphingomonadaceae</taxon>
        <taxon>Novosphingobium</taxon>
    </lineage>
</organism>
<dbReference type="PANTHER" id="PTHR43471:SF12">
    <property type="entry name" value="HYPOTHETICAL MEMBRANE PROTEIN, CONSERVED"/>
    <property type="match status" value="1"/>
</dbReference>
<keyword evidence="1" id="KW-1133">Transmembrane helix</keyword>
<feature type="transmembrane region" description="Helical" evidence="1">
    <location>
        <begin position="61"/>
        <end position="80"/>
    </location>
</feature>
<feature type="transmembrane region" description="Helical" evidence="1">
    <location>
        <begin position="101"/>
        <end position="126"/>
    </location>
</feature>
<reference evidence="2 3" key="1">
    <citation type="submission" date="2023-07" db="EMBL/GenBank/DDBJ databases">
        <title>Sorghum-associated microbial communities from plants grown in Nebraska, USA.</title>
        <authorList>
            <person name="Schachtman D."/>
        </authorList>
    </citation>
    <scope>NUCLEOTIDE SEQUENCE [LARGE SCALE GENOMIC DNA]</scope>
    <source>
        <strain evidence="2 3">DS1027</strain>
    </source>
</reference>
<comment type="caution">
    <text evidence="2">The sequence shown here is derived from an EMBL/GenBank/DDBJ whole genome shotgun (WGS) entry which is preliminary data.</text>
</comment>
<accession>A0ABU1MLX8</accession>
<feature type="transmembrane region" description="Helical" evidence="1">
    <location>
        <begin position="146"/>
        <end position="169"/>
    </location>
</feature>